<dbReference type="Pfam" id="PF11836">
    <property type="entry name" value="Phage_TAC_11"/>
    <property type="match status" value="1"/>
</dbReference>
<comment type="caution">
    <text evidence="2">The sequence shown here is derived from an EMBL/GenBank/DDBJ whole genome shotgun (WGS) entry which is preliminary data.</text>
</comment>
<dbReference type="RefSeq" id="WP_303730455.1">
    <property type="nucleotide sequence ID" value="NZ_DULP01000145.1"/>
</dbReference>
<reference evidence="2 3" key="1">
    <citation type="journal article" date="2020" name="Biotechnol. Biofuels">
        <title>New insights from the biogas microbiome by comprehensive genome-resolved metagenomics of nearly 1600 species originating from multiple anaerobic digesters.</title>
        <authorList>
            <person name="Campanaro S."/>
            <person name="Treu L."/>
            <person name="Rodriguez-R L.M."/>
            <person name="Kovalovszki A."/>
            <person name="Ziels R.M."/>
            <person name="Maus I."/>
            <person name="Zhu X."/>
            <person name="Kougias P.G."/>
            <person name="Basile A."/>
            <person name="Luo G."/>
            <person name="Schluter A."/>
            <person name="Konstantinidis K.T."/>
            <person name="Angelidaki I."/>
        </authorList>
    </citation>
    <scope>NUCLEOTIDE SEQUENCE [LARGE SCALE GENOMIC DNA]</scope>
    <source>
        <strain evidence="2">AS04akNAM_125</strain>
    </source>
</reference>
<dbReference type="AlphaFoldDB" id="A0A832PP53"/>
<feature type="compositionally biased region" description="Low complexity" evidence="1">
    <location>
        <begin position="136"/>
        <end position="151"/>
    </location>
</feature>
<dbReference type="InterPro" id="IPR021791">
    <property type="entry name" value="Phage_TAC_11"/>
</dbReference>
<proteinExistence type="predicted"/>
<feature type="region of interest" description="Disordered" evidence="1">
    <location>
        <begin position="115"/>
        <end position="151"/>
    </location>
</feature>
<dbReference type="EMBL" id="DULP01000145">
    <property type="protein sequence ID" value="HHW34420.1"/>
    <property type="molecule type" value="Genomic_DNA"/>
</dbReference>
<dbReference type="Proteomes" id="UP000580830">
    <property type="component" value="Unassembled WGS sequence"/>
</dbReference>
<sequence length="151" mass="15690">MSRNAETVLDWADGTYRFRLGIEQLAELQEKTSAGPWYVQWALGIAVPSLAVGAAPPRDLEVSFVTDTIRLGLIGGGMEAVAAMKKVQAYAGPGQLTESISTAYAVIGVALQGAPEDEPAKKPGAGRKTATRSRAGKSGSRTSTASARPSA</sequence>
<accession>A0A832PP53</accession>
<gene>
    <name evidence="2" type="ORF">GXX24_09835</name>
</gene>
<evidence type="ECO:0000313" key="3">
    <source>
        <dbReference type="Proteomes" id="UP000580830"/>
    </source>
</evidence>
<evidence type="ECO:0000256" key="1">
    <source>
        <dbReference type="SAM" id="MobiDB-lite"/>
    </source>
</evidence>
<evidence type="ECO:0000313" key="2">
    <source>
        <dbReference type="EMBL" id="HHW34420.1"/>
    </source>
</evidence>
<protein>
    <submittedName>
        <fullName evidence="2">Gene transfer agent family protein</fullName>
    </submittedName>
</protein>
<organism evidence="2 3">
    <name type="scientific">Paracoccus solventivorans</name>
    <dbReference type="NCBI Taxonomy" id="53463"/>
    <lineage>
        <taxon>Bacteria</taxon>
        <taxon>Pseudomonadati</taxon>
        <taxon>Pseudomonadota</taxon>
        <taxon>Alphaproteobacteria</taxon>
        <taxon>Rhodobacterales</taxon>
        <taxon>Paracoccaceae</taxon>
        <taxon>Paracoccus</taxon>
    </lineage>
</organism>
<name>A0A832PP53_9RHOB</name>